<organism evidence="1 2">
    <name type="scientific">Campylobacter suis</name>
    <dbReference type="NCBI Taxonomy" id="2790657"/>
    <lineage>
        <taxon>Bacteria</taxon>
        <taxon>Pseudomonadati</taxon>
        <taxon>Campylobacterota</taxon>
        <taxon>Epsilonproteobacteria</taxon>
        <taxon>Campylobacterales</taxon>
        <taxon>Campylobacteraceae</taxon>
        <taxon>Campylobacter</taxon>
    </lineage>
</organism>
<dbReference type="EMBL" id="CAJHOE010000005">
    <property type="protein sequence ID" value="CAD7289039.1"/>
    <property type="molecule type" value="Genomic_DNA"/>
</dbReference>
<dbReference type="InterPro" id="IPR029052">
    <property type="entry name" value="Metallo-depent_PP-like"/>
</dbReference>
<dbReference type="Gene3D" id="3.60.21.10">
    <property type="match status" value="1"/>
</dbReference>
<gene>
    <name evidence="1" type="ORF">LMG8286_01624</name>
</gene>
<comment type="caution">
    <text evidence="1">The sequence shown here is derived from an EMBL/GenBank/DDBJ whole genome shotgun (WGS) entry which is preliminary data.</text>
</comment>
<proteinExistence type="predicted"/>
<name>A0ABM8Q7U3_9BACT</name>
<dbReference type="Proteomes" id="UP000789359">
    <property type="component" value="Unassembled WGS sequence"/>
</dbReference>
<evidence type="ECO:0000313" key="2">
    <source>
        <dbReference type="Proteomes" id="UP000789359"/>
    </source>
</evidence>
<keyword evidence="2" id="KW-1185">Reference proteome</keyword>
<dbReference type="RefSeq" id="WP_230057365.1">
    <property type="nucleotide sequence ID" value="NZ_CAJHOE010000005.1"/>
</dbReference>
<dbReference type="SUPFAM" id="SSF56300">
    <property type="entry name" value="Metallo-dependent phosphatases"/>
    <property type="match status" value="1"/>
</dbReference>
<accession>A0ABM8Q7U3</accession>
<sequence>MIYFTSDLHFGHSSVMGFHPCFRRFSSVDEMDKRLINIWNDRVSPADTVYNLGDISFHKDMEKNISIFKKLNGKHVLILGNHDLAIKAKQDELLSIKKLDGNALFEEICEYKDTVIEHAGHKHRLVMFHYPIVEWNSGHRSSIHLYGHLHANMAPIKGRAMNVGYDLHGKILDFNEIYEYIKVVEPFKHSEHRMFSEDDDIDTRSLSIMQMIEEINKA</sequence>
<protein>
    <recommendedName>
        <fullName evidence="3">Calcineurin-like phosphoesterase domain-containing protein</fullName>
    </recommendedName>
</protein>
<reference evidence="1 2" key="1">
    <citation type="submission" date="2020-11" db="EMBL/GenBank/DDBJ databases">
        <authorList>
            <person name="Peeters C."/>
        </authorList>
    </citation>
    <scope>NUCLEOTIDE SEQUENCE [LARGE SCALE GENOMIC DNA]</scope>
    <source>
        <strain evidence="1 2">LMG 8286</strain>
    </source>
</reference>
<evidence type="ECO:0008006" key="3">
    <source>
        <dbReference type="Google" id="ProtNLM"/>
    </source>
</evidence>
<evidence type="ECO:0000313" key="1">
    <source>
        <dbReference type="EMBL" id="CAD7289039.1"/>
    </source>
</evidence>